<gene>
    <name evidence="1" type="ORF">T07_10857</name>
</gene>
<proteinExistence type="predicted"/>
<dbReference type="Proteomes" id="UP000054630">
    <property type="component" value="Unassembled WGS sequence"/>
</dbReference>
<comment type="caution">
    <text evidence="1">The sequence shown here is derived from an EMBL/GenBank/DDBJ whole genome shotgun (WGS) entry which is preliminary data.</text>
</comment>
<reference evidence="1 2" key="1">
    <citation type="submission" date="2015-01" db="EMBL/GenBank/DDBJ databases">
        <title>Evolution of Trichinella species and genotypes.</title>
        <authorList>
            <person name="Korhonen P.K."/>
            <person name="Edoardo P."/>
            <person name="Giuseppe L.R."/>
            <person name="Gasser R.B."/>
        </authorList>
    </citation>
    <scope>NUCLEOTIDE SEQUENCE [LARGE SCALE GENOMIC DNA]</scope>
    <source>
        <strain evidence="1">ISS37</strain>
    </source>
</reference>
<sequence>MAVYLALLPITESLKCGKMCKVRKCKGYAPGYALGKILKISNFLKNSPRLSPQAMPQGK</sequence>
<dbReference type="EMBL" id="JYDL01000285">
    <property type="protein sequence ID" value="KRX12714.1"/>
    <property type="molecule type" value="Genomic_DNA"/>
</dbReference>
<keyword evidence="2" id="KW-1185">Reference proteome</keyword>
<protein>
    <submittedName>
        <fullName evidence="1">Uncharacterized protein</fullName>
    </submittedName>
</protein>
<evidence type="ECO:0000313" key="2">
    <source>
        <dbReference type="Proteomes" id="UP000054630"/>
    </source>
</evidence>
<evidence type="ECO:0000313" key="1">
    <source>
        <dbReference type="EMBL" id="KRX12714.1"/>
    </source>
</evidence>
<organism evidence="1 2">
    <name type="scientific">Trichinella nelsoni</name>
    <dbReference type="NCBI Taxonomy" id="6336"/>
    <lineage>
        <taxon>Eukaryota</taxon>
        <taxon>Metazoa</taxon>
        <taxon>Ecdysozoa</taxon>
        <taxon>Nematoda</taxon>
        <taxon>Enoplea</taxon>
        <taxon>Dorylaimia</taxon>
        <taxon>Trichinellida</taxon>
        <taxon>Trichinellidae</taxon>
        <taxon>Trichinella</taxon>
    </lineage>
</organism>
<dbReference type="AlphaFoldDB" id="A0A0V0REJ8"/>
<accession>A0A0V0REJ8</accession>
<name>A0A0V0REJ8_9BILA</name>